<keyword evidence="11" id="KW-1185">Reference proteome</keyword>
<gene>
    <name evidence="10" type="ORF">PPROV_000770600</name>
</gene>
<keyword evidence="5 8" id="KW-0175">Coiled coil</keyword>
<sequence>MNGNTNGMVATQAATYGGGTSAPLVGGKTIEAASVSLAAVTGGAVTAAPAMPLLPPELPDRYASYATSASLGRFNAQLATDEHNVVMGTNANATPATAAAAHHSPVHMVNDISTEASLHSNPPTSMKTPEENEVVPAGFDTLAVCRSFEKSGMTSDEAERLTRQILDIIIAADRRTRTTVASKGELESLRTENRISMEAWKAEIKGETKSLFGTLSRNQEYVTNEHDKIRSELKHETEKLMASQRLDLNLEKGRMRDEMHTMEDRLHTAEAKLEKSLAEVKTQLEMAKNDIIRFALGTSLSFVAVGLGILRFLS</sequence>
<protein>
    <recommendedName>
        <fullName evidence="12">DUF1640 domain-containing protein</fullName>
    </recommendedName>
</protein>
<evidence type="ECO:0000256" key="9">
    <source>
        <dbReference type="SAM" id="Phobius"/>
    </source>
</evidence>
<proteinExistence type="predicted"/>
<evidence type="ECO:0000256" key="3">
    <source>
        <dbReference type="ARBA" id="ARBA00022692"/>
    </source>
</evidence>
<dbReference type="PANTHER" id="PTHR14360:SF1">
    <property type="entry name" value="PROTEIN FMP32, MITOCHONDRIAL"/>
    <property type="match status" value="1"/>
</dbReference>
<dbReference type="PANTHER" id="PTHR14360">
    <property type="entry name" value="PROTEIN FMP32, MITOCHONDRIAL"/>
    <property type="match status" value="1"/>
</dbReference>
<evidence type="ECO:0000256" key="6">
    <source>
        <dbReference type="ARBA" id="ARBA00023128"/>
    </source>
</evidence>
<evidence type="ECO:0000256" key="1">
    <source>
        <dbReference type="ARBA" id="ARBA00004173"/>
    </source>
</evidence>
<name>A0A830HVP6_9CHLO</name>
<evidence type="ECO:0000256" key="4">
    <source>
        <dbReference type="ARBA" id="ARBA00022989"/>
    </source>
</evidence>
<keyword evidence="7 9" id="KW-0472">Membrane</keyword>
<keyword evidence="3 9" id="KW-0812">Transmembrane</keyword>
<comment type="subcellular location">
    <subcellularLocation>
        <location evidence="2">Membrane</location>
    </subcellularLocation>
    <subcellularLocation>
        <location evidence="1">Mitochondrion</location>
    </subcellularLocation>
</comment>
<organism evidence="10 11">
    <name type="scientific">Pycnococcus provasolii</name>
    <dbReference type="NCBI Taxonomy" id="41880"/>
    <lineage>
        <taxon>Eukaryota</taxon>
        <taxon>Viridiplantae</taxon>
        <taxon>Chlorophyta</taxon>
        <taxon>Pseudoscourfieldiophyceae</taxon>
        <taxon>Pseudoscourfieldiales</taxon>
        <taxon>Pycnococcaceae</taxon>
        <taxon>Pycnococcus</taxon>
    </lineage>
</organism>
<comment type="caution">
    <text evidence="10">The sequence shown here is derived from an EMBL/GenBank/DDBJ whole genome shotgun (WGS) entry which is preliminary data.</text>
</comment>
<dbReference type="Pfam" id="PF07798">
    <property type="entry name" value="CCDC90-like"/>
    <property type="match status" value="1"/>
</dbReference>
<dbReference type="AlphaFoldDB" id="A0A830HVP6"/>
<evidence type="ECO:0008006" key="12">
    <source>
        <dbReference type="Google" id="ProtNLM"/>
    </source>
</evidence>
<dbReference type="OrthoDB" id="889336at2759"/>
<feature type="coiled-coil region" evidence="8">
    <location>
        <begin position="252"/>
        <end position="290"/>
    </location>
</feature>
<evidence type="ECO:0000256" key="7">
    <source>
        <dbReference type="ARBA" id="ARBA00023136"/>
    </source>
</evidence>
<dbReference type="Gene3D" id="1.20.5.340">
    <property type="match status" value="1"/>
</dbReference>
<feature type="transmembrane region" description="Helical" evidence="9">
    <location>
        <begin position="291"/>
        <end position="313"/>
    </location>
</feature>
<evidence type="ECO:0000256" key="5">
    <source>
        <dbReference type="ARBA" id="ARBA00023054"/>
    </source>
</evidence>
<keyword evidence="6" id="KW-0496">Mitochondrion</keyword>
<evidence type="ECO:0000256" key="8">
    <source>
        <dbReference type="SAM" id="Coils"/>
    </source>
</evidence>
<dbReference type="GO" id="GO:0016020">
    <property type="term" value="C:membrane"/>
    <property type="evidence" value="ECO:0007669"/>
    <property type="project" value="UniProtKB-SubCell"/>
</dbReference>
<dbReference type="GO" id="GO:0005739">
    <property type="term" value="C:mitochondrion"/>
    <property type="evidence" value="ECO:0007669"/>
    <property type="project" value="UniProtKB-SubCell"/>
</dbReference>
<accession>A0A830HVP6</accession>
<evidence type="ECO:0000256" key="2">
    <source>
        <dbReference type="ARBA" id="ARBA00004370"/>
    </source>
</evidence>
<reference evidence="10" key="1">
    <citation type="submission" date="2020-10" db="EMBL/GenBank/DDBJ databases">
        <title>Unveiling of a novel bifunctional photoreceptor, Dualchrome1, isolated from a cosmopolitan green alga.</title>
        <authorList>
            <person name="Suzuki S."/>
            <person name="Kawachi M."/>
        </authorList>
    </citation>
    <scope>NUCLEOTIDE SEQUENCE</scope>
    <source>
        <strain evidence="10">NIES 2893</strain>
    </source>
</reference>
<dbReference type="Proteomes" id="UP000660262">
    <property type="component" value="Unassembled WGS sequence"/>
</dbReference>
<evidence type="ECO:0000313" key="10">
    <source>
        <dbReference type="EMBL" id="GHP08969.1"/>
    </source>
</evidence>
<evidence type="ECO:0000313" key="11">
    <source>
        <dbReference type="Proteomes" id="UP000660262"/>
    </source>
</evidence>
<keyword evidence="4 9" id="KW-1133">Transmembrane helix</keyword>
<dbReference type="EMBL" id="BNJQ01000023">
    <property type="protein sequence ID" value="GHP08969.1"/>
    <property type="molecule type" value="Genomic_DNA"/>
</dbReference>
<dbReference type="InterPro" id="IPR024461">
    <property type="entry name" value="CCDC90-like"/>
</dbReference>